<comment type="caution">
    <text evidence="1">The sequence shown here is derived from an EMBL/GenBank/DDBJ whole genome shotgun (WGS) entry which is preliminary data.</text>
</comment>
<accession>A0AAN9KLS9</accession>
<dbReference type="Proteomes" id="UP001359559">
    <property type="component" value="Unassembled WGS sequence"/>
</dbReference>
<dbReference type="AlphaFoldDB" id="A0AAN9KLS9"/>
<sequence>MAPLILTMETINTLVFSLIDQVQMLNVVKTSDKVIEQIFFLTFLFLKKTNSCVCVLASLSLISSLGFDHLRLSSGFKFRILLIIFSKHAPQRASLKALIEAQPIYPQLLKHEFGQPSFQIDEEMEDLSKKIFGPELIYSRMVTHFKKVAS</sequence>
<keyword evidence="2" id="KW-1185">Reference proteome</keyword>
<gene>
    <name evidence="1" type="ORF">RJT34_04694</name>
</gene>
<dbReference type="EMBL" id="JAYKXN010000001">
    <property type="protein sequence ID" value="KAK7319965.1"/>
    <property type="molecule type" value="Genomic_DNA"/>
</dbReference>
<protein>
    <submittedName>
        <fullName evidence="1">Uncharacterized protein</fullName>
    </submittedName>
</protein>
<proteinExistence type="predicted"/>
<name>A0AAN9KLS9_CLITE</name>
<organism evidence="1 2">
    <name type="scientific">Clitoria ternatea</name>
    <name type="common">Butterfly pea</name>
    <dbReference type="NCBI Taxonomy" id="43366"/>
    <lineage>
        <taxon>Eukaryota</taxon>
        <taxon>Viridiplantae</taxon>
        <taxon>Streptophyta</taxon>
        <taxon>Embryophyta</taxon>
        <taxon>Tracheophyta</taxon>
        <taxon>Spermatophyta</taxon>
        <taxon>Magnoliopsida</taxon>
        <taxon>eudicotyledons</taxon>
        <taxon>Gunneridae</taxon>
        <taxon>Pentapetalae</taxon>
        <taxon>rosids</taxon>
        <taxon>fabids</taxon>
        <taxon>Fabales</taxon>
        <taxon>Fabaceae</taxon>
        <taxon>Papilionoideae</taxon>
        <taxon>50 kb inversion clade</taxon>
        <taxon>NPAAA clade</taxon>
        <taxon>indigoferoid/millettioid clade</taxon>
        <taxon>Phaseoleae</taxon>
        <taxon>Clitoria</taxon>
    </lineage>
</organism>
<evidence type="ECO:0000313" key="1">
    <source>
        <dbReference type="EMBL" id="KAK7319965.1"/>
    </source>
</evidence>
<reference evidence="1 2" key="1">
    <citation type="submission" date="2024-01" db="EMBL/GenBank/DDBJ databases">
        <title>The genomes of 5 underutilized Papilionoideae crops provide insights into root nodulation and disease resistance.</title>
        <authorList>
            <person name="Yuan L."/>
        </authorList>
    </citation>
    <scope>NUCLEOTIDE SEQUENCE [LARGE SCALE GENOMIC DNA]</scope>
    <source>
        <strain evidence="1">LY-2023</strain>
        <tissue evidence="1">Leaf</tissue>
    </source>
</reference>
<evidence type="ECO:0000313" key="2">
    <source>
        <dbReference type="Proteomes" id="UP001359559"/>
    </source>
</evidence>